<evidence type="ECO:0000256" key="4">
    <source>
        <dbReference type="ARBA" id="ARBA00023136"/>
    </source>
</evidence>
<feature type="transmembrane region" description="Helical" evidence="6">
    <location>
        <begin position="209"/>
        <end position="225"/>
    </location>
</feature>
<evidence type="ECO:0000256" key="3">
    <source>
        <dbReference type="ARBA" id="ARBA00022989"/>
    </source>
</evidence>
<keyword evidence="2 6" id="KW-0812">Transmembrane</keyword>
<gene>
    <name evidence="8" type="ORF">EXU48_23465</name>
</gene>
<feature type="domain" description="Integral membrane bound transporter" evidence="7">
    <location>
        <begin position="148"/>
        <end position="269"/>
    </location>
</feature>
<evidence type="ECO:0000313" key="9">
    <source>
        <dbReference type="Proteomes" id="UP000504882"/>
    </source>
</evidence>
<evidence type="ECO:0000256" key="6">
    <source>
        <dbReference type="SAM" id="Phobius"/>
    </source>
</evidence>
<sequence>MCLLFQTRLTTRRPSSTLPPRRRLGAQAPRSSTGHAHCSPRVTRLPHGRPSAVWAARSAETGSLDHASAGARRGARNRVRGGRTGPRRPPPVRCPGVSSGPTRAEAPRRRFDVRRARVLVTARVARGVRRLRADAVGILSASVAAGIAYAVALYAVGHDVPVFAAIAAWVCLGYGNDRRPRKVAELALGVTLGVALGEVFAHLFGTGPVQIAVVLALAVSVARLIDGAQMLAMQAGVQAVVIVGFSTTLVGGGVGRWLDALIGGALALLTAALLPLDVRRRARALAAEGMGELAITASDVARGIRLGDPDVLNDALVRARGSQGVLDDWSSLVRDALEATRLTPTALRHDDLLTRLQRGSTLCDRAMRNLRVIARRSWTVSENLRDRDRVADILEVTARASRDIGFAFESNADLIRLRPQLLAVAGELDPQAFTGWQTQTLVVLLRSLVVDLLELTGMTGSQAREALVEIDTGRPG</sequence>
<feature type="region of interest" description="Disordered" evidence="5">
    <location>
        <begin position="1"/>
        <end position="108"/>
    </location>
</feature>
<dbReference type="Pfam" id="PF13515">
    <property type="entry name" value="FUSC_2"/>
    <property type="match status" value="1"/>
</dbReference>
<comment type="caution">
    <text evidence="8">The sequence shown here is derived from an EMBL/GenBank/DDBJ whole genome shotgun (WGS) entry which is preliminary data.</text>
</comment>
<dbReference type="EMBL" id="SMNA01000018">
    <property type="protein sequence ID" value="TDE88337.1"/>
    <property type="molecule type" value="Genomic_DNA"/>
</dbReference>
<keyword evidence="3 6" id="KW-1133">Transmembrane helix</keyword>
<dbReference type="Proteomes" id="UP000504882">
    <property type="component" value="Unassembled WGS sequence"/>
</dbReference>
<reference evidence="8 9" key="1">
    <citation type="submission" date="2019-03" db="EMBL/GenBank/DDBJ databases">
        <title>Genomic features of bacteria from cold environments.</title>
        <authorList>
            <person name="Shen L."/>
        </authorList>
    </citation>
    <scope>NUCLEOTIDE SEQUENCE [LARGE SCALE GENOMIC DNA]</scope>
    <source>
        <strain evidence="9">T3246-1</strain>
    </source>
</reference>
<proteinExistence type="predicted"/>
<dbReference type="InterPro" id="IPR049453">
    <property type="entry name" value="Memb_transporter_dom"/>
</dbReference>
<evidence type="ECO:0000313" key="8">
    <source>
        <dbReference type="EMBL" id="TDE88337.1"/>
    </source>
</evidence>
<feature type="compositionally biased region" description="Low complexity" evidence="5">
    <location>
        <begin position="94"/>
        <end position="104"/>
    </location>
</feature>
<accession>A0ABY2DXN4</accession>
<feature type="transmembrane region" description="Helical" evidence="6">
    <location>
        <begin position="135"/>
        <end position="154"/>
    </location>
</feature>
<evidence type="ECO:0000259" key="7">
    <source>
        <dbReference type="Pfam" id="PF13515"/>
    </source>
</evidence>
<evidence type="ECO:0000256" key="2">
    <source>
        <dbReference type="ARBA" id="ARBA00022692"/>
    </source>
</evidence>
<protein>
    <recommendedName>
        <fullName evidence="7">Integral membrane bound transporter domain-containing protein</fullName>
    </recommendedName>
</protein>
<feature type="compositionally biased region" description="Low complexity" evidence="5">
    <location>
        <begin position="7"/>
        <end position="19"/>
    </location>
</feature>
<name>A0ABY2DXN4_9MICO</name>
<evidence type="ECO:0000256" key="1">
    <source>
        <dbReference type="ARBA" id="ARBA00004141"/>
    </source>
</evidence>
<comment type="subcellular location">
    <subcellularLocation>
        <location evidence="1">Membrane</location>
        <topology evidence="1">Multi-pass membrane protein</topology>
    </subcellularLocation>
</comment>
<organism evidence="8 9">
    <name type="scientific">Occultella glacieicola</name>
    <dbReference type="NCBI Taxonomy" id="2518684"/>
    <lineage>
        <taxon>Bacteria</taxon>
        <taxon>Bacillati</taxon>
        <taxon>Actinomycetota</taxon>
        <taxon>Actinomycetes</taxon>
        <taxon>Micrococcales</taxon>
        <taxon>Ruaniaceae</taxon>
        <taxon>Occultella</taxon>
    </lineage>
</organism>
<keyword evidence="4 6" id="KW-0472">Membrane</keyword>
<evidence type="ECO:0000256" key="5">
    <source>
        <dbReference type="SAM" id="MobiDB-lite"/>
    </source>
</evidence>
<feature type="transmembrane region" description="Helical" evidence="6">
    <location>
        <begin position="232"/>
        <end position="251"/>
    </location>
</feature>
<keyword evidence="9" id="KW-1185">Reference proteome</keyword>
<feature type="transmembrane region" description="Helical" evidence="6">
    <location>
        <begin position="257"/>
        <end position="276"/>
    </location>
</feature>